<dbReference type="AlphaFoldDB" id="A0AAD2CT85"/>
<name>A0AAD2CT85_9STRA</name>
<protein>
    <submittedName>
        <fullName evidence="2">Uncharacterized protein</fullName>
    </submittedName>
</protein>
<evidence type="ECO:0000313" key="2">
    <source>
        <dbReference type="EMBL" id="CAJ1945434.1"/>
    </source>
</evidence>
<sequence length="104" mass="11364">MDWIPNGASAAPPGHSTNPIVMPPGGAPLSDYNTPNLQSMAFPTLFPHGVGDVTSGDRLVKVKLNQANKHLLWYCLNKADRGLAPEDDGPEFVYPFAELPKWMY</sequence>
<keyword evidence="3" id="KW-1185">Reference proteome</keyword>
<feature type="region of interest" description="Disordered" evidence="1">
    <location>
        <begin position="1"/>
        <end position="27"/>
    </location>
</feature>
<dbReference type="EMBL" id="CAKOGP040001424">
    <property type="protein sequence ID" value="CAJ1945434.1"/>
    <property type="molecule type" value="Genomic_DNA"/>
</dbReference>
<proteinExistence type="predicted"/>
<comment type="caution">
    <text evidence="2">The sequence shown here is derived from an EMBL/GenBank/DDBJ whole genome shotgun (WGS) entry which is preliminary data.</text>
</comment>
<dbReference type="Proteomes" id="UP001295423">
    <property type="component" value="Unassembled WGS sequence"/>
</dbReference>
<reference evidence="2" key="1">
    <citation type="submission" date="2023-08" db="EMBL/GenBank/DDBJ databases">
        <authorList>
            <person name="Audoor S."/>
            <person name="Bilcke G."/>
        </authorList>
    </citation>
    <scope>NUCLEOTIDE SEQUENCE</scope>
</reference>
<gene>
    <name evidence="2" type="ORF">CYCCA115_LOCUS9577</name>
</gene>
<evidence type="ECO:0000256" key="1">
    <source>
        <dbReference type="SAM" id="MobiDB-lite"/>
    </source>
</evidence>
<accession>A0AAD2CT85</accession>
<organism evidence="2 3">
    <name type="scientific">Cylindrotheca closterium</name>
    <dbReference type="NCBI Taxonomy" id="2856"/>
    <lineage>
        <taxon>Eukaryota</taxon>
        <taxon>Sar</taxon>
        <taxon>Stramenopiles</taxon>
        <taxon>Ochrophyta</taxon>
        <taxon>Bacillariophyta</taxon>
        <taxon>Bacillariophyceae</taxon>
        <taxon>Bacillariophycidae</taxon>
        <taxon>Bacillariales</taxon>
        <taxon>Bacillariaceae</taxon>
        <taxon>Cylindrotheca</taxon>
    </lineage>
</organism>
<evidence type="ECO:0000313" key="3">
    <source>
        <dbReference type="Proteomes" id="UP001295423"/>
    </source>
</evidence>